<accession>A0A7W9WPX9</accession>
<evidence type="ECO:0000313" key="7">
    <source>
        <dbReference type="Proteomes" id="UP000541136"/>
    </source>
</evidence>
<feature type="transmembrane region" description="Helical" evidence="5">
    <location>
        <begin position="65"/>
        <end position="89"/>
    </location>
</feature>
<sequence>MTSFDYFVLAVVAVSALIGLLRGFLREVLSLVAYLAAFVAAIWWGPAASDWLLGLIDNGLLRTLAAYGAVFILALLLVGLLNMALGALVDRTGLTPADHGLGAVFGAVRGVVLVLALVGLAGYTQLPQEPWWRDARTSAAAVRGFQHVKSLLPAEVAELLPY</sequence>
<protein>
    <submittedName>
        <fullName evidence="6">Membrane protein required for colicin V production</fullName>
    </submittedName>
</protein>
<dbReference type="RefSeq" id="WP_043682474.1">
    <property type="nucleotide sequence ID" value="NZ_JACHIB010000013.1"/>
</dbReference>
<name>A0A7W9WPX9_CASDE</name>
<dbReference type="EMBL" id="JACHIB010000013">
    <property type="protein sequence ID" value="MBB6084335.1"/>
    <property type="molecule type" value="Genomic_DNA"/>
</dbReference>
<feature type="transmembrane region" description="Helical" evidence="5">
    <location>
        <begin position="32"/>
        <end position="53"/>
    </location>
</feature>
<dbReference type="InterPro" id="IPR003825">
    <property type="entry name" value="Colicin-V_CvpA"/>
</dbReference>
<evidence type="ECO:0000313" key="6">
    <source>
        <dbReference type="EMBL" id="MBB6084335.1"/>
    </source>
</evidence>
<feature type="transmembrane region" description="Helical" evidence="5">
    <location>
        <begin position="101"/>
        <end position="123"/>
    </location>
</feature>
<keyword evidence="2 5" id="KW-0812">Transmembrane</keyword>
<dbReference type="AlphaFoldDB" id="A0A7W9WPX9"/>
<dbReference type="GO" id="GO:0016020">
    <property type="term" value="C:membrane"/>
    <property type="evidence" value="ECO:0007669"/>
    <property type="project" value="UniProtKB-SubCell"/>
</dbReference>
<dbReference type="InterPro" id="IPR052719">
    <property type="entry name" value="CvpA-like"/>
</dbReference>
<proteinExistence type="predicted"/>
<dbReference type="Proteomes" id="UP000541136">
    <property type="component" value="Unassembled WGS sequence"/>
</dbReference>
<dbReference type="GO" id="GO:0009403">
    <property type="term" value="P:toxin biosynthetic process"/>
    <property type="evidence" value="ECO:0007669"/>
    <property type="project" value="InterPro"/>
</dbReference>
<reference evidence="6 7" key="1">
    <citation type="submission" date="2020-08" db="EMBL/GenBank/DDBJ databases">
        <title>Genomic Encyclopedia of Type Strains, Phase IV (KMG-IV): sequencing the most valuable type-strain genomes for metagenomic binning, comparative biology and taxonomic classification.</title>
        <authorList>
            <person name="Goeker M."/>
        </authorList>
    </citation>
    <scope>NUCLEOTIDE SEQUENCE [LARGE SCALE GENOMIC DNA]</scope>
    <source>
        <strain evidence="6 7">DSM 12141</strain>
    </source>
</reference>
<dbReference type="PANTHER" id="PTHR36926">
    <property type="entry name" value="COLICIN V PRODUCTION PROTEIN"/>
    <property type="match status" value="1"/>
</dbReference>
<organism evidence="6 7">
    <name type="scientific">Castellaniella defragrans</name>
    <name type="common">Alcaligenes defragrans</name>
    <dbReference type="NCBI Taxonomy" id="75697"/>
    <lineage>
        <taxon>Bacteria</taxon>
        <taxon>Pseudomonadati</taxon>
        <taxon>Pseudomonadota</taxon>
        <taxon>Betaproteobacteria</taxon>
        <taxon>Burkholderiales</taxon>
        <taxon>Alcaligenaceae</taxon>
        <taxon>Castellaniella</taxon>
    </lineage>
</organism>
<dbReference type="Pfam" id="PF02674">
    <property type="entry name" value="Colicin_V"/>
    <property type="match status" value="1"/>
</dbReference>
<evidence type="ECO:0000256" key="3">
    <source>
        <dbReference type="ARBA" id="ARBA00022989"/>
    </source>
</evidence>
<keyword evidence="3 5" id="KW-1133">Transmembrane helix</keyword>
<comment type="caution">
    <text evidence="6">The sequence shown here is derived from an EMBL/GenBank/DDBJ whole genome shotgun (WGS) entry which is preliminary data.</text>
</comment>
<feature type="transmembrane region" description="Helical" evidence="5">
    <location>
        <begin position="6"/>
        <end position="25"/>
    </location>
</feature>
<keyword evidence="4 5" id="KW-0472">Membrane</keyword>
<evidence type="ECO:0000256" key="5">
    <source>
        <dbReference type="SAM" id="Phobius"/>
    </source>
</evidence>
<dbReference type="PANTHER" id="PTHR36926:SF1">
    <property type="entry name" value="COLICIN V PRODUCTION PROTEIN"/>
    <property type="match status" value="1"/>
</dbReference>
<evidence type="ECO:0000256" key="2">
    <source>
        <dbReference type="ARBA" id="ARBA00022692"/>
    </source>
</evidence>
<comment type="subcellular location">
    <subcellularLocation>
        <location evidence="1">Membrane</location>
        <topology evidence="1">Multi-pass membrane protein</topology>
    </subcellularLocation>
</comment>
<gene>
    <name evidence="6" type="ORF">HNR28_002380</name>
</gene>
<evidence type="ECO:0000256" key="1">
    <source>
        <dbReference type="ARBA" id="ARBA00004141"/>
    </source>
</evidence>
<evidence type="ECO:0000256" key="4">
    <source>
        <dbReference type="ARBA" id="ARBA00023136"/>
    </source>
</evidence>